<evidence type="ECO:0000313" key="3">
    <source>
        <dbReference type="Proteomes" id="UP001359485"/>
    </source>
</evidence>
<name>A0ABR1AGF6_POLSC</name>
<protein>
    <submittedName>
        <fullName evidence="2">Uncharacterized protein</fullName>
    </submittedName>
</protein>
<evidence type="ECO:0000256" key="1">
    <source>
        <dbReference type="SAM" id="MobiDB-lite"/>
    </source>
</evidence>
<keyword evidence="3" id="KW-1185">Reference proteome</keyword>
<dbReference type="Proteomes" id="UP001359485">
    <property type="component" value="Unassembled WGS sequence"/>
</dbReference>
<accession>A0ABR1AGF6</accession>
<feature type="compositionally biased region" description="Polar residues" evidence="1">
    <location>
        <begin position="526"/>
        <end position="535"/>
    </location>
</feature>
<reference evidence="2 3" key="1">
    <citation type="submission" date="2023-09" db="EMBL/GenBank/DDBJ databases">
        <title>Genomes of two closely related lineages of the louse Polyplax serrata with different host specificities.</title>
        <authorList>
            <person name="Martinu J."/>
            <person name="Tarabai H."/>
            <person name="Stefka J."/>
            <person name="Hypsa V."/>
        </authorList>
    </citation>
    <scope>NUCLEOTIDE SEQUENCE [LARGE SCALE GENOMIC DNA]</scope>
    <source>
        <strain evidence="2">98ZLc_SE</strain>
    </source>
</reference>
<proteinExistence type="predicted"/>
<feature type="region of interest" description="Disordered" evidence="1">
    <location>
        <begin position="713"/>
        <end position="738"/>
    </location>
</feature>
<evidence type="ECO:0000313" key="2">
    <source>
        <dbReference type="EMBL" id="KAK6619047.1"/>
    </source>
</evidence>
<feature type="compositionally biased region" description="Basic and acidic residues" evidence="1">
    <location>
        <begin position="637"/>
        <end position="649"/>
    </location>
</feature>
<organism evidence="2 3">
    <name type="scientific">Polyplax serrata</name>
    <name type="common">Common mouse louse</name>
    <dbReference type="NCBI Taxonomy" id="468196"/>
    <lineage>
        <taxon>Eukaryota</taxon>
        <taxon>Metazoa</taxon>
        <taxon>Ecdysozoa</taxon>
        <taxon>Arthropoda</taxon>
        <taxon>Hexapoda</taxon>
        <taxon>Insecta</taxon>
        <taxon>Pterygota</taxon>
        <taxon>Neoptera</taxon>
        <taxon>Paraneoptera</taxon>
        <taxon>Psocodea</taxon>
        <taxon>Troctomorpha</taxon>
        <taxon>Phthiraptera</taxon>
        <taxon>Anoplura</taxon>
        <taxon>Polyplacidae</taxon>
        <taxon>Polyplax</taxon>
    </lineage>
</organism>
<comment type="caution">
    <text evidence="2">The sequence shown here is derived from an EMBL/GenBank/DDBJ whole genome shotgun (WGS) entry which is preliminary data.</text>
</comment>
<feature type="region of interest" description="Disordered" evidence="1">
    <location>
        <begin position="600"/>
        <end position="698"/>
    </location>
</feature>
<feature type="region of interest" description="Disordered" evidence="1">
    <location>
        <begin position="462"/>
        <end position="486"/>
    </location>
</feature>
<dbReference type="EMBL" id="JAWJWF010000049">
    <property type="protein sequence ID" value="KAK6619047.1"/>
    <property type="molecule type" value="Genomic_DNA"/>
</dbReference>
<sequence length="792" mass="89047">MFMLYEAYERKADKLLICPKGYKKSSKALRRSNVLEKLITADTLQEQAHLTYIPISSFVILLVILLTCASRRRKVDPFNTAEESLENDIKGDYAIMCFPCLKKKPQLRDYQPTADLSDQFEYIVEKYTIRKVPLLLANTTEDIIERQEELQMAEVQQIQPELIKDDLINFQYSQDECNIVRGGQCITVAANTICPARKSARDKSMPSDILESMSPITRPNVKNANYVVIPTKGSLRNKDIMMTKREITNQYLNNFSSVFVDNLKDQIPKDPEQFPNLSRPYTSAFKNLPLTETMLKAKATPGKRIKGSKIQKVAYTFPSEIYGKEENYLKEEDHYYESDSGSKDLMTDAQESEFQEDDMVDMNDKSLPHLNDTDSGKESIEGTVNPFKTTIKSSMSMFGNNETPSYEDCQSTGQKDDWTGVKVTYEDIQALDVGYEFSSCEKLGVKPKMTRIHCPLEADRGKDLKQIGDPKPNRKSFYMSSDQPQLQLSNSKMSRAMKQKQHPRSSDVGCFSFLSAALTPPKEIPSTKSVVNETSFLPPVENSRKESGLEGQGPMSTSTSTSKSESKSQSLNDIDTNGKLSEPVNSNVAEISKLYDLAMPVPGNQTKQSENLADDTTVKYPSPSKSRSLQEPLCQGGRKDAALEVKGKDSSTLPSTHSDSKTNRLNEPETETSCTILSRDSKSSSMLTSSRSIDREEGKRATLRWKIVIKHHRDDDASRKHPHKTRTVATAPGQPPSDECELIKKKMESINYAKLGKFGKYQAAFGEMEGEGTKTFKKEGNSAVVFQQRNKH</sequence>
<feature type="compositionally biased region" description="Polar residues" evidence="1">
    <location>
        <begin position="571"/>
        <end position="585"/>
    </location>
</feature>
<feature type="compositionally biased region" description="Low complexity" evidence="1">
    <location>
        <begin position="556"/>
        <end position="570"/>
    </location>
</feature>
<feature type="region of interest" description="Disordered" evidence="1">
    <location>
        <begin position="522"/>
        <end position="585"/>
    </location>
</feature>
<feature type="compositionally biased region" description="Basic and acidic residues" evidence="1">
    <location>
        <begin position="658"/>
        <end position="667"/>
    </location>
</feature>
<gene>
    <name evidence="2" type="ORF">RUM44_003429</name>
</gene>
<feature type="compositionally biased region" description="Basic and acidic residues" evidence="1">
    <location>
        <begin position="462"/>
        <end position="472"/>
    </location>
</feature>